<gene>
    <name evidence="3" type="ORF">MNOR_LOCUS11152</name>
</gene>
<dbReference type="InterPro" id="IPR053164">
    <property type="entry name" value="IS1016-like_transposase"/>
</dbReference>
<feature type="domain" description="C2H2-type" evidence="2">
    <location>
        <begin position="96"/>
        <end position="125"/>
    </location>
</feature>
<protein>
    <recommendedName>
        <fullName evidence="2">C2H2-type domain-containing protein</fullName>
    </recommendedName>
</protein>
<name>A0AAV2QDB7_MEGNR</name>
<evidence type="ECO:0000256" key="1">
    <source>
        <dbReference type="PROSITE-ProRule" id="PRU00042"/>
    </source>
</evidence>
<dbReference type="Pfam" id="PF12762">
    <property type="entry name" value="DDE_Tnp_IS1595"/>
    <property type="match status" value="4"/>
</dbReference>
<keyword evidence="1" id="KW-0862">Zinc</keyword>
<keyword evidence="4" id="KW-1185">Reference proteome</keyword>
<reference evidence="3 4" key="1">
    <citation type="submission" date="2024-05" db="EMBL/GenBank/DDBJ databases">
        <authorList>
            <person name="Wallberg A."/>
        </authorList>
    </citation>
    <scope>NUCLEOTIDE SEQUENCE [LARGE SCALE GENOMIC DNA]</scope>
</reference>
<dbReference type="PROSITE" id="PS00028">
    <property type="entry name" value="ZINC_FINGER_C2H2_1"/>
    <property type="match status" value="1"/>
</dbReference>
<proteinExistence type="predicted"/>
<organism evidence="3 4">
    <name type="scientific">Meganyctiphanes norvegica</name>
    <name type="common">Northern krill</name>
    <name type="synonym">Thysanopoda norvegica</name>
    <dbReference type="NCBI Taxonomy" id="48144"/>
    <lineage>
        <taxon>Eukaryota</taxon>
        <taxon>Metazoa</taxon>
        <taxon>Ecdysozoa</taxon>
        <taxon>Arthropoda</taxon>
        <taxon>Crustacea</taxon>
        <taxon>Multicrustacea</taxon>
        <taxon>Malacostraca</taxon>
        <taxon>Eumalacostraca</taxon>
        <taxon>Eucarida</taxon>
        <taxon>Euphausiacea</taxon>
        <taxon>Euphausiidae</taxon>
        <taxon>Meganyctiphanes</taxon>
    </lineage>
</organism>
<accession>A0AAV2QDB7</accession>
<evidence type="ECO:0000313" key="3">
    <source>
        <dbReference type="EMBL" id="CAL4079919.1"/>
    </source>
</evidence>
<comment type="caution">
    <text evidence="3">The sequence shown here is derived from an EMBL/GenBank/DDBJ whole genome shotgun (WGS) entry which is preliminary data.</text>
</comment>
<dbReference type="SMART" id="SM01126">
    <property type="entry name" value="DDE_Tnp_IS1595"/>
    <property type="match status" value="4"/>
</dbReference>
<dbReference type="PANTHER" id="PTHR47163">
    <property type="entry name" value="DDE_TNP_IS1595 DOMAIN-CONTAINING PROTEIN"/>
    <property type="match status" value="1"/>
</dbReference>
<dbReference type="Proteomes" id="UP001497623">
    <property type="component" value="Unassembled WGS sequence"/>
</dbReference>
<evidence type="ECO:0000313" key="4">
    <source>
        <dbReference type="Proteomes" id="UP001497623"/>
    </source>
</evidence>
<dbReference type="PROSITE" id="PS50157">
    <property type="entry name" value="ZINC_FINGER_C2H2_2"/>
    <property type="match status" value="1"/>
</dbReference>
<dbReference type="GO" id="GO:0008270">
    <property type="term" value="F:zinc ion binding"/>
    <property type="evidence" value="ECO:0007669"/>
    <property type="project" value="UniProtKB-KW"/>
</dbReference>
<dbReference type="PANTHER" id="PTHR47163:SF2">
    <property type="entry name" value="SI:DKEY-17M8.2"/>
    <property type="match status" value="1"/>
</dbReference>
<keyword evidence="1" id="KW-0863">Zinc-finger</keyword>
<dbReference type="InterPro" id="IPR013087">
    <property type="entry name" value="Znf_C2H2_type"/>
</dbReference>
<sequence>MENDEQFRRMYGQSSTYNDFDYPRTYSMSYGERSSVIGPSVDVLDISAVRAVINNETAAMNIQQPIEQQHLQHHQLYDHHEQSLLQHHGSEQQQLFKCNDCGSRWANLKTLRMHQKKHNHSWEMAPFPPQSKLYENGPALVSASPVYSPMSFEYPNNSVSTTAVDLQKYPTVSQRYSSEPPKIYSPDNISNIGNLETSKSYKTHNPQPHIVLNSQHPEAYIQDPTHFYVKYKKLDSQLISKGEQKLQKSSEISGAKEGVKIENQFLNLEHSIFQDEVIKTHNYNAPNDLYIDNIDNSCIEESRDENCHPEVQKQSQCHNKIKDSSDDQEPETLDDNEILLLVAATAPIVDVIRWFQQHQLLKNEIKCDSCECFMTWKTDNSQKKWTDGFFWKCDNRNCSSLNCSKNIRAGSIFAGSKLCLKTWLHIMYNWSKNIAATATSNQININGKTICNYYSFFREICEIYFKANPIKLGGPGMIIEIDVSCFSQKRKFNHGKVAKPPSWVLGIVDPNFTPSIGYMEIVETSLASDFKNLLPIILNVVQPGSVIHCKEWRAYRKIQGLFDTNATVNNAVNFVDVNASVHKQTIELYWNKHKNYLAAMKGSTRSCLNSYLQEFMWRERFSENALEILCEQIVIQYSDTSYVDKTERSCLRKEIKKHNNNLEMKLGENVNFEEESPHKKCRPRVQQASHSILQGNVTQEISAPDASCMDKTDDSYLGKEIEKLKNNLDMKTNKNINYLKPQHLEISPPRVYQETLCSNKKMYSYIEDQDPEPGVDNVILELVADTTQIVNVIRWLQEYQLLKRDMKCDRCEHFMAWKTDNSNSNRNWMDGFFWKCENRNCPTLYCRKNIRAGSIFAGSKLSLKTWLHIMYNWSENVAATATSNQVYINNKTIGTCYSFFRGVCEVYFKSNIIKLGGPGVIIEIDISCFAQKRKLNHGKEAKPPSWVLGIVETNSNPMIGYMEIVETSLAGDIATHLSIILKVVQPGSIIHSKDWKTYRKIQGISDTDGIVKHSVNFVETNANASKKTVDSYWKKHKSYLSAMKGSKGSCLNSYLQEFMWRERFSDSALEILCEQIAIQYSDSSCLDNADGSCLEEKKGNQKNCLEVKLGENTSIIKEPSHKKCSSRVQQGNQSINANNIVVPPPKMSRIRVRQKRVCSSKVKCYTEVQEHKSEDVNIIVPLDPEITPVVDVIRWFQEHQLLESKMKCDNCDHFMVWTTNKSDSKWVDGFCWRCENRYCQTLNCTKPITLGSFFAKFRITLAKWFDIMYLWSKHIEARATSNQLNLSHLTVLQCYRFFRKVCEAYFNVNPIKLGGPEINLVINIYSFSQKQKCDDEHESQPPVWVLGIIDINCSISVGYMEIVETRDIQTLLPIVLKVVQPGSIIHSKDWREYQDLLDTDGTDTHSINFVDDNANADMQKIESYWSKHKSLLAALENSKRRSLNSYLQESMWHERFSDNALEILCEQIAVQYSDTSYIKNTDGSCFWKETEKQKNYLELKLGENTNVIEEASHKKICTKVQQGNSSIIQDCIIQDPSVSDASNMDDTDGSCSEEEIEKHTNFLEVLLEENVDYLNQPPNKKCRPRVQHERQCSNKFKDYTEDRDPEPESDNSIVPLVNTLIQIGDVVRWFQEHQLLKREMKCDCCGCFMTWKADNTDRNWRDGFFWKCENRNCPTLYCRKNIRAGSFFAGSKLCLKKWLHIIYNWCMNVAAKETSDQVNINSKTIGECYSFFREVCEVYFKANPIKLGGPGITIEIDVPCLSHRPKQKYAPKVWVLCIVDSNCSPSIGYMEIVETRNLATLLPIILKVVQPGSIIHSKDWREFRKFQGLSDTDETVSHFVNFVALNTSVHKQTIESYWNKHKECIITMRGSRRNSLDSYFQEFMWRERFSENALEILCEQIAVQYSDASYIKEKDSSMLAEETKNQKKYFDVIIEGNNTFPE</sequence>
<evidence type="ECO:0000259" key="2">
    <source>
        <dbReference type="PROSITE" id="PS50157"/>
    </source>
</evidence>
<dbReference type="InterPro" id="IPR024445">
    <property type="entry name" value="Tnp_ISXO2-like"/>
</dbReference>
<keyword evidence="1" id="KW-0479">Metal-binding</keyword>
<dbReference type="EMBL" id="CAXKWB010005805">
    <property type="protein sequence ID" value="CAL4079919.1"/>
    <property type="molecule type" value="Genomic_DNA"/>
</dbReference>